<dbReference type="EMBL" id="JAGFBS010000007">
    <property type="protein sequence ID" value="KAG6378263.1"/>
    <property type="molecule type" value="Genomic_DNA"/>
</dbReference>
<evidence type="ECO:0000313" key="1">
    <source>
        <dbReference type="EMBL" id="KAG6378263.1"/>
    </source>
</evidence>
<organism evidence="1 2">
    <name type="scientific">Boletus reticuloceps</name>
    <dbReference type="NCBI Taxonomy" id="495285"/>
    <lineage>
        <taxon>Eukaryota</taxon>
        <taxon>Fungi</taxon>
        <taxon>Dikarya</taxon>
        <taxon>Basidiomycota</taxon>
        <taxon>Agaricomycotina</taxon>
        <taxon>Agaricomycetes</taxon>
        <taxon>Agaricomycetidae</taxon>
        <taxon>Boletales</taxon>
        <taxon>Boletineae</taxon>
        <taxon>Boletaceae</taxon>
        <taxon>Boletoideae</taxon>
        <taxon>Boletus</taxon>
    </lineage>
</organism>
<protein>
    <submittedName>
        <fullName evidence="1">Uncharacterized protein</fullName>
    </submittedName>
</protein>
<keyword evidence="2" id="KW-1185">Reference proteome</keyword>
<accession>A0A8I3AAM6</accession>
<dbReference type="Proteomes" id="UP000683000">
    <property type="component" value="Unassembled WGS sequence"/>
</dbReference>
<proteinExistence type="predicted"/>
<evidence type="ECO:0000313" key="2">
    <source>
        <dbReference type="Proteomes" id="UP000683000"/>
    </source>
</evidence>
<comment type="caution">
    <text evidence="1">The sequence shown here is derived from an EMBL/GenBank/DDBJ whole genome shotgun (WGS) entry which is preliminary data.</text>
</comment>
<reference evidence="1" key="1">
    <citation type="submission" date="2021-03" db="EMBL/GenBank/DDBJ databases">
        <title>Evolutionary innovations through gain and loss of genes in the ectomycorrhizal Boletales.</title>
        <authorList>
            <person name="Wu G."/>
            <person name="Miyauchi S."/>
            <person name="Morin E."/>
            <person name="Yang Z.-L."/>
            <person name="Xu J."/>
            <person name="Martin F.M."/>
        </authorList>
    </citation>
    <scope>NUCLEOTIDE SEQUENCE</scope>
    <source>
        <strain evidence="1">BR01</strain>
    </source>
</reference>
<dbReference type="AlphaFoldDB" id="A0A8I3AAM6"/>
<gene>
    <name evidence="1" type="ORF">JVT61DRAFT_13974</name>
</gene>
<name>A0A8I3AAM6_9AGAM</name>
<sequence>MRWVSVLPRLRAFDAYSRYAQTAVLPRKRAFGLVPLVVLHRIFVRSRLPPPHTLHGWQEAEYVRWVDEHAPEDILLPIGRCAEHSGETGSTRVTSMLISRVVNRDVLFSFVSGKDAV</sequence>
<dbReference type="OrthoDB" id="18786at2759"/>